<evidence type="ECO:0000313" key="1">
    <source>
        <dbReference type="EMBL" id="VFQ69693.1"/>
    </source>
</evidence>
<gene>
    <name evidence="1" type="ORF">CCAM_LOCUS11469</name>
</gene>
<sequence length="98" mass="10825">MRPLKIQVISPLSVAARRSYHHCKEISEVATACGQIPWYPQTKPSFRHVSDNIGSLAPPRPCLDLCSASLVLFPHDLVALPLTAAGRLTVGRRWSPLR</sequence>
<dbReference type="EMBL" id="OOIL02000824">
    <property type="protein sequence ID" value="VFQ69693.1"/>
    <property type="molecule type" value="Genomic_DNA"/>
</dbReference>
<proteinExistence type="predicted"/>
<dbReference type="Proteomes" id="UP000595140">
    <property type="component" value="Unassembled WGS sequence"/>
</dbReference>
<accession>A0A484KVE8</accession>
<reference evidence="1 2" key="1">
    <citation type="submission" date="2018-04" db="EMBL/GenBank/DDBJ databases">
        <authorList>
            <person name="Vogel A."/>
        </authorList>
    </citation>
    <scope>NUCLEOTIDE SEQUENCE [LARGE SCALE GENOMIC DNA]</scope>
</reference>
<dbReference type="AlphaFoldDB" id="A0A484KVE8"/>
<keyword evidence="2" id="KW-1185">Reference proteome</keyword>
<organism evidence="1 2">
    <name type="scientific">Cuscuta campestris</name>
    <dbReference type="NCBI Taxonomy" id="132261"/>
    <lineage>
        <taxon>Eukaryota</taxon>
        <taxon>Viridiplantae</taxon>
        <taxon>Streptophyta</taxon>
        <taxon>Embryophyta</taxon>
        <taxon>Tracheophyta</taxon>
        <taxon>Spermatophyta</taxon>
        <taxon>Magnoliopsida</taxon>
        <taxon>eudicotyledons</taxon>
        <taxon>Gunneridae</taxon>
        <taxon>Pentapetalae</taxon>
        <taxon>asterids</taxon>
        <taxon>lamiids</taxon>
        <taxon>Solanales</taxon>
        <taxon>Convolvulaceae</taxon>
        <taxon>Cuscuteae</taxon>
        <taxon>Cuscuta</taxon>
        <taxon>Cuscuta subgen. Grammica</taxon>
        <taxon>Cuscuta sect. Cleistogrammica</taxon>
    </lineage>
</organism>
<name>A0A484KVE8_9ASTE</name>
<evidence type="ECO:0000313" key="2">
    <source>
        <dbReference type="Proteomes" id="UP000595140"/>
    </source>
</evidence>
<protein>
    <submittedName>
        <fullName evidence="1">Uncharacterized protein</fullName>
    </submittedName>
</protein>